<evidence type="ECO:0000313" key="2">
    <source>
        <dbReference type="Proteomes" id="UP001162992"/>
    </source>
</evidence>
<gene>
    <name evidence="1" type="ORF">O6H91_05G121500</name>
</gene>
<keyword evidence="2" id="KW-1185">Reference proteome</keyword>
<name>A0ACC2DSX1_DIPCM</name>
<organism evidence="1 2">
    <name type="scientific">Diphasiastrum complanatum</name>
    <name type="common">Issler's clubmoss</name>
    <name type="synonym">Lycopodium complanatum</name>
    <dbReference type="NCBI Taxonomy" id="34168"/>
    <lineage>
        <taxon>Eukaryota</taxon>
        <taxon>Viridiplantae</taxon>
        <taxon>Streptophyta</taxon>
        <taxon>Embryophyta</taxon>
        <taxon>Tracheophyta</taxon>
        <taxon>Lycopodiopsida</taxon>
        <taxon>Lycopodiales</taxon>
        <taxon>Lycopodiaceae</taxon>
        <taxon>Lycopodioideae</taxon>
        <taxon>Diphasiastrum</taxon>
    </lineage>
</organism>
<proteinExistence type="predicted"/>
<dbReference type="Proteomes" id="UP001162992">
    <property type="component" value="Chromosome 5"/>
</dbReference>
<sequence length="399" mass="43946">MGQDAIPSASLPTPAARLGDAVSDPVEKPESNALLTPYQLGPFSLSHRIVLAPLTRCRSYNYIPQQHEALYFAQRTTKGGLLISQATAISGTAAGTIHVPGIWTEEQTEAWKPIVQAVHEKGGIFFCQLWHAGRVTHSAHLVNGQSPVSSTNKKPSGKVFLRSSQTYEDYSVPRALGTDEIALIVEDYKIAAHNAIKAGFDGVEIHGAHGYLIEQFMKDGVNDRTDKYGGSLENRCRFALEIVQTLVNEVGADRVGIRLSPFANYGEITDSDPIALGLYMAKALNQYSVLYAHFVEPRMKAEGVVETTQTLLPFREAFKHSFMVAGAHDSQSGNTTIVSGSADLVAYGRLFISNPDLPKRFELNAELNKYDRRTFYALDPVAGYVDYPFLEERNMISRF</sequence>
<comment type="caution">
    <text evidence="1">The sequence shown here is derived from an EMBL/GenBank/DDBJ whole genome shotgun (WGS) entry which is preliminary data.</text>
</comment>
<reference evidence="2" key="1">
    <citation type="journal article" date="2024" name="Proc. Natl. Acad. Sci. U.S.A.">
        <title>Extraordinary preservation of gene collinearity over three hundred million years revealed in homosporous lycophytes.</title>
        <authorList>
            <person name="Li C."/>
            <person name="Wickell D."/>
            <person name="Kuo L.Y."/>
            <person name="Chen X."/>
            <person name="Nie B."/>
            <person name="Liao X."/>
            <person name="Peng D."/>
            <person name="Ji J."/>
            <person name="Jenkins J."/>
            <person name="Williams M."/>
            <person name="Shu S."/>
            <person name="Plott C."/>
            <person name="Barry K."/>
            <person name="Rajasekar S."/>
            <person name="Grimwood J."/>
            <person name="Han X."/>
            <person name="Sun S."/>
            <person name="Hou Z."/>
            <person name="He W."/>
            <person name="Dai G."/>
            <person name="Sun C."/>
            <person name="Schmutz J."/>
            <person name="Leebens-Mack J.H."/>
            <person name="Li F.W."/>
            <person name="Wang L."/>
        </authorList>
    </citation>
    <scope>NUCLEOTIDE SEQUENCE [LARGE SCALE GENOMIC DNA]</scope>
    <source>
        <strain evidence="2">cv. PW_Plant_1</strain>
    </source>
</reference>
<protein>
    <submittedName>
        <fullName evidence="1">Uncharacterized protein</fullName>
    </submittedName>
</protein>
<dbReference type="EMBL" id="CM055096">
    <property type="protein sequence ID" value="KAJ7557316.1"/>
    <property type="molecule type" value="Genomic_DNA"/>
</dbReference>
<accession>A0ACC2DSX1</accession>
<evidence type="ECO:0000313" key="1">
    <source>
        <dbReference type="EMBL" id="KAJ7557316.1"/>
    </source>
</evidence>